<keyword evidence="3" id="KW-1185">Reference proteome</keyword>
<organism evidence="2 3">
    <name type="scientific">Chitinophaga parva</name>
    <dbReference type="NCBI Taxonomy" id="2169414"/>
    <lineage>
        <taxon>Bacteria</taxon>
        <taxon>Pseudomonadati</taxon>
        <taxon>Bacteroidota</taxon>
        <taxon>Chitinophagia</taxon>
        <taxon>Chitinophagales</taxon>
        <taxon>Chitinophagaceae</taxon>
        <taxon>Chitinophaga</taxon>
    </lineage>
</organism>
<dbReference type="RefSeq" id="WP_108687184.1">
    <property type="nucleotide sequence ID" value="NZ_QCYK01000002.1"/>
</dbReference>
<dbReference type="PROSITE" id="PS50268">
    <property type="entry name" value="CADHERIN_2"/>
    <property type="match status" value="1"/>
</dbReference>
<dbReference type="PANTHER" id="PTHR34677:SF3">
    <property type="entry name" value="BACTERIAL IG-LIKE DOMAIN-CONTAINING PROTEIN"/>
    <property type="match status" value="1"/>
</dbReference>
<dbReference type="InterPro" id="IPR026341">
    <property type="entry name" value="T9SS_type_B"/>
</dbReference>
<accession>A0A2T7BGD2</accession>
<dbReference type="Pfam" id="PF00028">
    <property type="entry name" value="Cadherin"/>
    <property type="match status" value="1"/>
</dbReference>
<name>A0A2T7BGD2_9BACT</name>
<dbReference type="CDD" id="cd11304">
    <property type="entry name" value="Cadherin_repeat"/>
    <property type="match status" value="1"/>
</dbReference>
<dbReference type="InterPro" id="IPR015919">
    <property type="entry name" value="Cadherin-like_sf"/>
</dbReference>
<dbReference type="PANTHER" id="PTHR34677">
    <property type="match status" value="1"/>
</dbReference>
<dbReference type="Gene3D" id="2.60.40.60">
    <property type="entry name" value="Cadherins"/>
    <property type="match status" value="1"/>
</dbReference>
<protein>
    <recommendedName>
        <fullName evidence="1">Cadherin domain-containing protein</fullName>
    </recommendedName>
</protein>
<proteinExistence type="predicted"/>
<dbReference type="Pfam" id="PF19078">
    <property type="entry name" value="Big_12"/>
    <property type="match status" value="7"/>
</dbReference>
<dbReference type="NCBIfam" id="TIGR04131">
    <property type="entry name" value="Bac_Flav_CTERM"/>
    <property type="match status" value="1"/>
</dbReference>
<dbReference type="InterPro" id="IPR002126">
    <property type="entry name" value="Cadherin-like_dom"/>
</dbReference>
<dbReference type="SUPFAM" id="SSF49313">
    <property type="entry name" value="Cadherin-like"/>
    <property type="match status" value="1"/>
</dbReference>
<dbReference type="GO" id="GO:0016020">
    <property type="term" value="C:membrane"/>
    <property type="evidence" value="ECO:0007669"/>
    <property type="project" value="InterPro"/>
</dbReference>
<dbReference type="EMBL" id="QCYK01000002">
    <property type="protein sequence ID" value="PUZ25346.1"/>
    <property type="molecule type" value="Genomic_DNA"/>
</dbReference>
<reference evidence="2 3" key="1">
    <citation type="submission" date="2018-04" db="EMBL/GenBank/DDBJ databases">
        <title>Chitinophaga fuyangensis sp. nov., isolated from soil in a chemical factory.</title>
        <authorList>
            <person name="Chen K."/>
        </authorList>
    </citation>
    <scope>NUCLEOTIDE SEQUENCE [LARGE SCALE GENOMIC DNA]</scope>
    <source>
        <strain evidence="2 3">LY-1</strain>
    </source>
</reference>
<feature type="domain" description="Cadherin" evidence="1">
    <location>
        <begin position="1981"/>
        <end position="2085"/>
    </location>
</feature>
<dbReference type="Proteomes" id="UP000244450">
    <property type="component" value="Unassembled WGS sequence"/>
</dbReference>
<evidence type="ECO:0000313" key="3">
    <source>
        <dbReference type="Proteomes" id="UP000244450"/>
    </source>
</evidence>
<dbReference type="OrthoDB" id="355609at2"/>
<dbReference type="GO" id="GO:0007156">
    <property type="term" value="P:homophilic cell adhesion via plasma membrane adhesion molecules"/>
    <property type="evidence" value="ECO:0007669"/>
    <property type="project" value="InterPro"/>
</dbReference>
<dbReference type="InterPro" id="IPR044048">
    <property type="entry name" value="Big_12"/>
</dbReference>
<evidence type="ECO:0000259" key="1">
    <source>
        <dbReference type="PROSITE" id="PS50268"/>
    </source>
</evidence>
<evidence type="ECO:0000313" key="2">
    <source>
        <dbReference type="EMBL" id="PUZ25346.1"/>
    </source>
</evidence>
<gene>
    <name evidence="2" type="ORF">DCC81_13670</name>
</gene>
<sequence length="2349" mass="241001">MKRTFTRHFPLFLLFMLLSVQHVFAVAPYPLQRWMHAVMPHDVAAPSAKPHALLAPATTDVSVYGDNFHYGTDIPLYVTFSEPINVNLGLGPITLDISMSDGTSRTFVCVGRDPADNTSLEMHYTVQDGDFQDSGNLPFAAAVVAPAGAITSLADGTPVDLSTAGATDDTWGNFVSGVVPHVVLTPDPLPAKVSGTFTVTATFSPESMIGVTQSIFTATNATLSAFQDNVDGQHKVFAISVTPIADGPLTVSIPANMAANIQSNYNFASNVLTATVDQTAPSITSVDVPPDDYYNATNTLQFTVHFSENVFVTGTPVLYLNIGGTPVQATYTSGTGSSALLFSYHILDGQADADGITIDSLGLNGSATIGDDTHNNANLTLNGVPSTAGVKVNTTHPTVTLTTAAPAVVNGPFNVTATFSEWVSGLDAFDFTIVNGSVNAPTTSDNITYTFQVVPATPDQPVSITLPADKAENIGHNGNLASNTISLQFDPTAPAITVIEGPANATYIAGQDLTFKVVFSEKVNVTGVPYLDLNIGGTTVQAQYQSGTGDSVLYFKYTVVDGNHDADGIGVTAANAGTGTIKDIATNDADLTINPAVVADLTGVLVNTQHPAVTITGPSTSASSVNVTITFSEAMGAVDAGKFILGGTVTGTSLTGLTTLDNITYTGTLNFPANVTGTVTLSLPADVVKSAVGNNNQASNVYTVNVDNAGPVVTAVSGPADKTYRQGEQLQFTVTFNEPVTVDQTGGTPQLPIIIGSSTVWADYVSGTGTTQLVFSYTVLPNQYDADGVTTGTDLAANGGTLQDALGNDASLTLHNVAATTGVLVNARIPSVTLGPVAPGVTGPFTVTATFSEKVTGFDATDVTLVNGTAGTPVSSDGGKTYTFTVTPAADGTVSVTIPANAAFNTGNNGNTASNTITTTADVTAPYITSVDVPAPLVYNSSMVLTFQVHFSENAVVTNVPGLPIDIGGQTREAIYTGGTGTDTWSFAYLVQDGDQDMDGITLGTALDISTSIIRDAAGNDADVTLHNVGNTTGVKVNTAHPTVTLSGAPASAHTPFTITATFSEVVTGLAVTDFSAPNGATFSNLQSADGITYTVLVTPTADGTLTISLPANIAVNVGNNGNLASNTLSSSVDVSAPAVTSVDVPANATYKTGQVLNFTVHFSEVVNVTGNPALPITIGTQTVLAAYTGGAGTTALTFAYTILDGQMDLDGIALAASLLPNGATIQDAATNNANLTLNNVAATNNVLVNTSHPTVVITGPATASGTFTATVTFSAVMTGVTLSDFAVTNGTLSNLVTTDDVTYTVDVTPAADGSLTLMLPADVAQNSIGSGNQASNTLSVNITLPVPEITQVDVPVNGTYTTGQDLTFTVHFSEVVNVTGTPALPVTIGTQTVLATYVSGTGSDILTFSYTVLDGQMDLDGISLATSLLPNGATIRDAAARDADFTLHNVASTTNVLVNTHLPTVVISGPATISSSFTATITFSEAMTGLTLSDFLVSNATLTNLTTTDGIVYTVDVTPVADGSLTLQLPANVAVNTQAAGNKASNILTVTADLAVPVITQVDVPADNIYNAGSVLTFTVHYSENVAITGTPKLPIIIGTQPVQASYVSGSGTNLLVFTYTVQNGDLDMDGIALGSALILNGGSIKDGISNDGVLTLNNIASTANVLVNTAHPTVVISSPAPTVTAPFSITITFSEAVTGFTSSDFVLTNATVSNLQTSDNKVYTALVIPGAAGTLSIDIPADVAMNAANNGNTASNTVSTMVDFNAPYITQVNVPADNTYHSGDVLSFSVTFNKGVYVTGTPSLDIIIGAKTAQATLVSGSGTGVLTFNYTVVDGDYDMDGIALTTSLNLNGGTITDANSNNADVTVKNAASTSNIFVNAIRPSVVLTGTGTGSAPFTITITFSEAVTGLTAADFAIVNATGSNLQTTDNKTYTLLITPGGGGTITINLPANMAQNAGGNGNTASNTLSISVGSPAPVINTPPAFQAVEHSPVGTAVGTLTATASTGTLQQWTITSDNSGGAFQIDPNTGEITVKDVTLLDAKVYSTVTLTVTVSDGFNTSAPATVHISVTPAPAAVNQAPILDAVTDKQTCAVPAKQSIQLTGGSPVEAGQQLTYTISADKDFFTALTINNSGLISYTLKPNTTGKVNFTVVLKDDGGTANGGVDSLRVTFALTINALPDVSISADKEGEINQGESLTLTADAPGASQYAWNTGAEGRQLNVQPSEDTTYMVTASTGNGCTSSASYNVRVKPAPDTKITATNFLTPNGDGRNDRWIVTNLQNYGTYDITIFDRAGRIVYYTRNYNNDWGGTANGDPLAEGTYYYVINVQGQQPVKGFVTIVRDIKK</sequence>
<comment type="caution">
    <text evidence="2">The sequence shown here is derived from an EMBL/GenBank/DDBJ whole genome shotgun (WGS) entry which is preliminary data.</text>
</comment>
<dbReference type="Pfam" id="PF13585">
    <property type="entry name" value="CHU_C"/>
    <property type="match status" value="1"/>
</dbReference>
<dbReference type="GO" id="GO:0005509">
    <property type="term" value="F:calcium ion binding"/>
    <property type="evidence" value="ECO:0007669"/>
    <property type="project" value="InterPro"/>
</dbReference>